<evidence type="ECO:0000313" key="2">
    <source>
        <dbReference type="EMBL" id="HIY21513.1"/>
    </source>
</evidence>
<dbReference type="Gene3D" id="3.80.30.20">
    <property type="entry name" value="tm_1862 like domain"/>
    <property type="match status" value="1"/>
</dbReference>
<dbReference type="PROSITE" id="PS51918">
    <property type="entry name" value="RADICAL_SAM"/>
    <property type="match status" value="1"/>
</dbReference>
<name>A0A9D2BZ66_9FIRM</name>
<dbReference type="AlphaFoldDB" id="A0A9D2BZ66"/>
<dbReference type="InterPro" id="IPR006638">
    <property type="entry name" value="Elp3/MiaA/NifB-like_rSAM"/>
</dbReference>
<evidence type="ECO:0000313" key="3">
    <source>
        <dbReference type="Proteomes" id="UP000823868"/>
    </source>
</evidence>
<dbReference type="SUPFAM" id="SSF102114">
    <property type="entry name" value="Radical SAM enzymes"/>
    <property type="match status" value="1"/>
</dbReference>
<accession>A0A9D2BZ66</accession>
<dbReference type="EMBL" id="DXDX01000119">
    <property type="protein sequence ID" value="HIY21513.1"/>
    <property type="molecule type" value="Genomic_DNA"/>
</dbReference>
<feature type="domain" description="Radical SAM core" evidence="1">
    <location>
        <begin position="8"/>
        <end position="244"/>
    </location>
</feature>
<dbReference type="PANTHER" id="PTHR42731">
    <property type="entry name" value="SLL1084 PROTEIN"/>
    <property type="match status" value="1"/>
</dbReference>
<dbReference type="InterPro" id="IPR058240">
    <property type="entry name" value="rSAM_sf"/>
</dbReference>
<dbReference type="PANTHER" id="PTHR42731:SF1">
    <property type="entry name" value="RADICAL SAM DOMAIN PROTEIN"/>
    <property type="match status" value="1"/>
</dbReference>
<reference evidence="2" key="2">
    <citation type="submission" date="2021-04" db="EMBL/GenBank/DDBJ databases">
        <authorList>
            <person name="Gilroy R."/>
        </authorList>
    </citation>
    <scope>NUCLEOTIDE SEQUENCE</scope>
    <source>
        <strain evidence="2">ChiBcec16_6824</strain>
    </source>
</reference>
<comment type="caution">
    <text evidence="2">The sequence shown here is derived from an EMBL/GenBank/DDBJ whole genome shotgun (WGS) entry which is preliminary data.</text>
</comment>
<feature type="non-terminal residue" evidence="2">
    <location>
        <position position="1"/>
    </location>
</feature>
<dbReference type="SFLD" id="SFLDS00029">
    <property type="entry name" value="Radical_SAM"/>
    <property type="match status" value="1"/>
</dbReference>
<dbReference type="NCBIfam" id="TIGR03960">
    <property type="entry name" value="rSAM_fuse_unch"/>
    <property type="match status" value="1"/>
</dbReference>
<dbReference type="GO" id="GO:0051536">
    <property type="term" value="F:iron-sulfur cluster binding"/>
    <property type="evidence" value="ECO:0007669"/>
    <property type="project" value="InterPro"/>
</dbReference>
<dbReference type="GO" id="GO:0003824">
    <property type="term" value="F:catalytic activity"/>
    <property type="evidence" value="ECO:0007669"/>
    <property type="project" value="InterPro"/>
</dbReference>
<dbReference type="InterPro" id="IPR023404">
    <property type="entry name" value="rSAM_horseshoe"/>
</dbReference>
<protein>
    <submittedName>
        <fullName evidence="2">TIGR03960 family B12-binding radical SAM protein</fullName>
    </submittedName>
</protein>
<dbReference type="Proteomes" id="UP000823868">
    <property type="component" value="Unassembled WGS sequence"/>
</dbReference>
<dbReference type="InterPro" id="IPR007197">
    <property type="entry name" value="rSAM"/>
</dbReference>
<organism evidence="2 3">
    <name type="scientific">Candidatus Flavonifractor merdigallinarum</name>
    <dbReference type="NCBI Taxonomy" id="2838589"/>
    <lineage>
        <taxon>Bacteria</taxon>
        <taxon>Bacillati</taxon>
        <taxon>Bacillota</taxon>
        <taxon>Clostridia</taxon>
        <taxon>Eubacteriales</taxon>
        <taxon>Oscillospiraceae</taxon>
        <taxon>Flavonifractor</taxon>
    </lineage>
</organism>
<dbReference type="SFLD" id="SFLDG01082">
    <property type="entry name" value="B12-binding_domain_containing"/>
    <property type="match status" value="1"/>
</dbReference>
<dbReference type="Pfam" id="PF04055">
    <property type="entry name" value="Radical_SAM"/>
    <property type="match status" value="1"/>
</dbReference>
<sequence length="369" mass="42415">KTIVPSTEIVHDRVMLEVFRGCIRGCRFCQAGYAYRPVRCKKPETLVRQGIESCQNSGYQEMTLSSLSTSDYRRLLDLCDGLQEWCDPNGVSLSLPSLRADNFSWNLMERLQHGRKSGLTFAPEAGTQRLRDVINKNVTEEDILNFCRTAFSGGWSTVKLYFMLGLPTETDEDVLGIADLADKVYRVWREVTPNRSRGVKITVSTAFFVPKPHTAFQWEGQITREEYERRVKLLREHMKGRSTVYHWHEADTSVLEAVLARGDRRLADLLECVWHKGARLDTWDEYFSYDRWAEAMEECGVDPAFYAQRQRDKDEILPWSVTSTGVSPRFLWRERERAYEGVITPDCRQQCTGCGADKLYPGGVCDAEC</sequence>
<gene>
    <name evidence="2" type="ORF">H9841_06400</name>
</gene>
<evidence type="ECO:0000259" key="1">
    <source>
        <dbReference type="PROSITE" id="PS51918"/>
    </source>
</evidence>
<proteinExistence type="predicted"/>
<dbReference type="InterPro" id="IPR023862">
    <property type="entry name" value="CHP03960_rSAM"/>
</dbReference>
<dbReference type="SMART" id="SM00729">
    <property type="entry name" value="Elp3"/>
    <property type="match status" value="1"/>
</dbReference>
<reference evidence="2" key="1">
    <citation type="journal article" date="2021" name="PeerJ">
        <title>Extensive microbial diversity within the chicken gut microbiome revealed by metagenomics and culture.</title>
        <authorList>
            <person name="Gilroy R."/>
            <person name="Ravi A."/>
            <person name="Getino M."/>
            <person name="Pursley I."/>
            <person name="Horton D.L."/>
            <person name="Alikhan N.F."/>
            <person name="Baker D."/>
            <person name="Gharbi K."/>
            <person name="Hall N."/>
            <person name="Watson M."/>
            <person name="Adriaenssens E.M."/>
            <person name="Foster-Nyarko E."/>
            <person name="Jarju S."/>
            <person name="Secka A."/>
            <person name="Antonio M."/>
            <person name="Oren A."/>
            <person name="Chaudhuri R.R."/>
            <person name="La Ragione R."/>
            <person name="Hildebrand F."/>
            <person name="Pallen M.J."/>
        </authorList>
    </citation>
    <scope>NUCLEOTIDE SEQUENCE</scope>
    <source>
        <strain evidence="2">ChiBcec16_6824</strain>
    </source>
</reference>